<proteinExistence type="predicted"/>
<dbReference type="EMBL" id="JPQT01000119">
    <property type="protein sequence ID" value="KFE48887.1"/>
    <property type="molecule type" value="Genomic_DNA"/>
</dbReference>
<comment type="caution">
    <text evidence="1">The sequence shown here is derived from an EMBL/GenBank/DDBJ whole genome shotgun (WGS) entry which is preliminary data.</text>
</comment>
<organism evidence="1 2">
    <name type="scientific">Pseudomonas syringae</name>
    <dbReference type="NCBI Taxonomy" id="317"/>
    <lineage>
        <taxon>Bacteria</taxon>
        <taxon>Pseudomonadati</taxon>
        <taxon>Pseudomonadota</taxon>
        <taxon>Gammaproteobacteria</taxon>
        <taxon>Pseudomonadales</taxon>
        <taxon>Pseudomonadaceae</taxon>
        <taxon>Pseudomonas</taxon>
    </lineage>
</organism>
<dbReference type="RefSeq" id="WP_047577097.1">
    <property type="nucleotide sequence ID" value="NZ_JPQT01000119.1"/>
</dbReference>
<evidence type="ECO:0000313" key="2">
    <source>
        <dbReference type="Proteomes" id="UP000028643"/>
    </source>
</evidence>
<dbReference type="InterPro" id="IPR023846">
    <property type="entry name" value="CHP04042_MSMEG0570"/>
</dbReference>
<sequence>MPAVNFKIRWPNGKEATGYSPSTVIYQYLEEGASYPLTDFLQRLENALNNASERVKEVKGFYCSSAMDTLSSLKGQASYLVEPDMVAGQVEILSMRTDGAGQVISAGWSSF</sequence>
<evidence type="ECO:0008006" key="3">
    <source>
        <dbReference type="Google" id="ProtNLM"/>
    </source>
</evidence>
<reference evidence="1 2" key="1">
    <citation type="submission" date="2014-07" db="EMBL/GenBank/DDBJ databases">
        <title>Draft Genome Sequences of Environmental Pseudomonas syringae strains.</title>
        <authorList>
            <person name="Baltrus D.A."/>
            <person name="Berge O."/>
            <person name="Morris C."/>
        </authorList>
    </citation>
    <scope>NUCLEOTIDE SEQUENCE [LARGE SCALE GENOMIC DNA]</scope>
    <source>
        <strain evidence="1 2">CEB003</strain>
    </source>
</reference>
<dbReference type="AlphaFoldDB" id="A0A085V0C4"/>
<dbReference type="NCBIfam" id="TIGR04042">
    <property type="entry name" value="MSMEG_0570_fam"/>
    <property type="match status" value="1"/>
</dbReference>
<protein>
    <recommendedName>
        <fullName evidence="3">NAD/NADP transhydrogenase alpha subunit</fullName>
    </recommendedName>
</protein>
<accession>A0A085V0C4</accession>
<dbReference type="Proteomes" id="UP000028643">
    <property type="component" value="Unassembled WGS sequence"/>
</dbReference>
<dbReference type="PATRIC" id="fig|317.174.peg.4039"/>
<name>A0A085V0C4_PSESX</name>
<gene>
    <name evidence="1" type="ORF">IV02_19745</name>
</gene>
<evidence type="ECO:0000313" key="1">
    <source>
        <dbReference type="EMBL" id="KFE48887.1"/>
    </source>
</evidence>